<feature type="transmembrane region" description="Helical" evidence="1">
    <location>
        <begin position="254"/>
        <end position="273"/>
    </location>
</feature>
<feature type="transmembrane region" description="Helical" evidence="1">
    <location>
        <begin position="167"/>
        <end position="186"/>
    </location>
</feature>
<dbReference type="PATRIC" id="fig|1193502.14.peg.2111"/>
<keyword evidence="1" id="KW-0812">Transmembrane</keyword>
<evidence type="ECO:0000259" key="2">
    <source>
        <dbReference type="Pfam" id="PF13231"/>
    </source>
</evidence>
<feature type="transmembrane region" description="Helical" evidence="1">
    <location>
        <begin position="285"/>
        <end position="304"/>
    </location>
</feature>
<dbReference type="EMBL" id="CP017111">
    <property type="protein sequence ID" value="AOO65849.1"/>
    <property type="molecule type" value="Genomic_DNA"/>
</dbReference>
<feature type="transmembrane region" description="Helical" evidence="1">
    <location>
        <begin position="132"/>
        <end position="160"/>
    </location>
</feature>
<sequence length="396" mass="45723">MRERLFLLLILVLSGALLSYGTQSISISYDEANTFFYGTNLVHYLAVTSTQLFGQNDFALRLPFILFHLISIILLYKIGKLFLKKRVDRIVSVAIYALLPGVNGVALLVNSGIVLILFSLLFTYLYLKEYKIASHFVLIAALFIDNSFSIFFIALFIYALFQRKTDLLILTLILFSASMYLYGFDIGGKPKGYFVDTLGVYAVIFSPLLFLYFVYAMYRILIKEEKTLLWYISFFSLIVSLLLSMRQRLLLEDFAPFVVLSVPLMVKVFFNSYRVRLPAFRKLHTFFFGLVLVSLVFNTMLIFLNKPLYALMDEPTKHFAIKYNIAKELADALKAKDVTKVMMKDDKMALRLKFYGIGQGKNYKLTTQPEIEEGHEKIDIAYYGKVVKTFYLYRVN</sequence>
<dbReference type="InterPro" id="IPR038731">
    <property type="entry name" value="RgtA/B/C-like"/>
</dbReference>
<keyword evidence="1" id="KW-1133">Transmembrane helix</keyword>
<keyword evidence="3" id="KW-0808">Transferase</keyword>
<feature type="transmembrane region" description="Helical" evidence="1">
    <location>
        <begin position="97"/>
        <end position="126"/>
    </location>
</feature>
<feature type="transmembrane region" description="Helical" evidence="1">
    <location>
        <begin position="228"/>
        <end position="248"/>
    </location>
</feature>
<dbReference type="STRING" id="1193502.SHALO_2084"/>
<accession>A0A1D7TLH4</accession>
<keyword evidence="3" id="KW-0328">Glycosyltransferase</keyword>
<dbReference type="Pfam" id="PF13231">
    <property type="entry name" value="PMT_2"/>
    <property type="match status" value="1"/>
</dbReference>
<evidence type="ECO:0000313" key="4">
    <source>
        <dbReference type="Proteomes" id="UP000094609"/>
    </source>
</evidence>
<dbReference type="RefSeq" id="WP_069478478.1">
    <property type="nucleotide sequence ID" value="NZ_CP017111.1"/>
</dbReference>
<keyword evidence="4" id="KW-1185">Reference proteome</keyword>
<organism evidence="3 4">
    <name type="scientific">Sulfurospirillum halorespirans DSM 13726</name>
    <dbReference type="NCBI Taxonomy" id="1193502"/>
    <lineage>
        <taxon>Bacteria</taxon>
        <taxon>Pseudomonadati</taxon>
        <taxon>Campylobacterota</taxon>
        <taxon>Epsilonproteobacteria</taxon>
        <taxon>Campylobacterales</taxon>
        <taxon>Sulfurospirillaceae</taxon>
        <taxon>Sulfurospirillum</taxon>
    </lineage>
</organism>
<feature type="transmembrane region" description="Helical" evidence="1">
    <location>
        <begin position="58"/>
        <end position="76"/>
    </location>
</feature>
<evidence type="ECO:0000313" key="3">
    <source>
        <dbReference type="EMBL" id="AOO65849.1"/>
    </source>
</evidence>
<protein>
    <submittedName>
        <fullName evidence="3">Mannosyltransferase domain-containing membrane protein</fullName>
    </submittedName>
</protein>
<gene>
    <name evidence="3" type="ORF">SHALO_2084</name>
</gene>
<name>A0A1D7TLH4_9BACT</name>
<feature type="transmembrane region" description="Helical" evidence="1">
    <location>
        <begin position="198"/>
        <end position="216"/>
    </location>
</feature>
<dbReference type="GO" id="GO:0016757">
    <property type="term" value="F:glycosyltransferase activity"/>
    <property type="evidence" value="ECO:0007669"/>
    <property type="project" value="UniProtKB-KW"/>
</dbReference>
<dbReference type="KEGG" id="shal:SHALO_2084"/>
<dbReference type="AlphaFoldDB" id="A0A1D7TLH4"/>
<feature type="domain" description="Glycosyltransferase RgtA/B/C/D-like" evidence="2">
    <location>
        <begin position="42"/>
        <end position="163"/>
    </location>
</feature>
<proteinExistence type="predicted"/>
<dbReference type="Proteomes" id="UP000094609">
    <property type="component" value="Chromosome"/>
</dbReference>
<reference evidence="4" key="1">
    <citation type="submission" date="2016-08" db="EMBL/GenBank/DDBJ databases">
        <title>Complete genome sequence of the organohalide-respiring Epsilonproteobacterium Sulfurospirillum halorespirans.</title>
        <authorList>
            <person name="Goris T."/>
            <person name="Zimmermann J."/>
            <person name="Schenz B."/>
            <person name="Lemos M."/>
            <person name="Hackermueller J."/>
            <person name="Diekert G."/>
        </authorList>
    </citation>
    <scope>NUCLEOTIDE SEQUENCE [LARGE SCALE GENOMIC DNA]</scope>
    <source>
        <strain>DSM 13726</strain>
        <strain evidence="4">PCE-M2</strain>
    </source>
</reference>
<evidence type="ECO:0000256" key="1">
    <source>
        <dbReference type="SAM" id="Phobius"/>
    </source>
</evidence>
<keyword evidence="1" id="KW-0472">Membrane</keyword>